<dbReference type="GO" id="GO:0006511">
    <property type="term" value="P:ubiquitin-dependent protein catabolic process"/>
    <property type="evidence" value="ECO:0007669"/>
    <property type="project" value="TreeGrafter"/>
</dbReference>
<reference evidence="3 4" key="1">
    <citation type="submission" date="2016-02" db="EMBL/GenBank/DDBJ databases">
        <title>Genome analysis of coral dinoflagellate symbionts highlights evolutionary adaptations to a symbiotic lifestyle.</title>
        <authorList>
            <person name="Aranda M."/>
            <person name="Li Y."/>
            <person name="Liew Y.J."/>
            <person name="Baumgarten S."/>
            <person name="Simakov O."/>
            <person name="Wilson M."/>
            <person name="Piel J."/>
            <person name="Ashoor H."/>
            <person name="Bougouffa S."/>
            <person name="Bajic V.B."/>
            <person name="Ryu T."/>
            <person name="Ravasi T."/>
            <person name="Bayer T."/>
            <person name="Micklem G."/>
            <person name="Kim H."/>
            <person name="Bhak J."/>
            <person name="Lajeunesse T.C."/>
            <person name="Voolstra C.R."/>
        </authorList>
    </citation>
    <scope>NUCLEOTIDE SEQUENCE [LARGE SCALE GENOMIC DNA]</scope>
    <source>
        <strain evidence="3 4">CCMP2467</strain>
    </source>
</reference>
<dbReference type="SMART" id="SM00165">
    <property type="entry name" value="UBA"/>
    <property type="match status" value="1"/>
</dbReference>
<dbReference type="GO" id="GO:0031593">
    <property type="term" value="F:polyubiquitin modification-dependent protein binding"/>
    <property type="evidence" value="ECO:0007669"/>
    <property type="project" value="TreeGrafter"/>
</dbReference>
<accession>A0A1Q9BWA5</accession>
<evidence type="ECO:0000313" key="3">
    <source>
        <dbReference type="EMBL" id="OLP74924.1"/>
    </source>
</evidence>
<dbReference type="SUPFAM" id="SSF46934">
    <property type="entry name" value="UBA-like"/>
    <property type="match status" value="1"/>
</dbReference>
<dbReference type="InterPro" id="IPR015940">
    <property type="entry name" value="UBA"/>
</dbReference>
<dbReference type="OrthoDB" id="267397at2759"/>
<dbReference type="EMBL" id="LSRX01003027">
    <property type="protein sequence ID" value="OLP74924.1"/>
    <property type="molecule type" value="Genomic_DNA"/>
</dbReference>
<gene>
    <name evidence="3" type="primary">Ubqln4</name>
    <name evidence="3" type="ORF">AK812_SmicGene45386</name>
</gene>
<feature type="region of interest" description="Disordered" evidence="1">
    <location>
        <begin position="25"/>
        <end position="61"/>
    </location>
</feature>
<feature type="compositionally biased region" description="Low complexity" evidence="1">
    <location>
        <begin position="25"/>
        <end position="49"/>
    </location>
</feature>
<evidence type="ECO:0000259" key="2">
    <source>
        <dbReference type="PROSITE" id="PS50030"/>
    </source>
</evidence>
<dbReference type="Proteomes" id="UP000186817">
    <property type="component" value="Unassembled WGS sequence"/>
</dbReference>
<dbReference type="InterPro" id="IPR015496">
    <property type="entry name" value="Ubiquilin"/>
</dbReference>
<dbReference type="OMA" id="FDPMAMQ"/>
<dbReference type="AlphaFoldDB" id="A0A1Q9BWA5"/>
<dbReference type="PROSITE" id="PS50030">
    <property type="entry name" value="UBA"/>
    <property type="match status" value="1"/>
</dbReference>
<proteinExistence type="predicted"/>
<dbReference type="PANTHER" id="PTHR10677">
    <property type="entry name" value="UBIQUILIN"/>
    <property type="match status" value="1"/>
</dbReference>
<feature type="domain" description="UBA" evidence="2">
    <location>
        <begin position="101"/>
        <end position="145"/>
    </location>
</feature>
<dbReference type="Gene3D" id="1.10.8.10">
    <property type="entry name" value="DNA helicase RuvA subunit, C-terminal domain"/>
    <property type="match status" value="1"/>
</dbReference>
<evidence type="ECO:0000313" key="4">
    <source>
        <dbReference type="Proteomes" id="UP000186817"/>
    </source>
</evidence>
<dbReference type="GO" id="GO:0005829">
    <property type="term" value="C:cytosol"/>
    <property type="evidence" value="ECO:0007669"/>
    <property type="project" value="TreeGrafter"/>
</dbReference>
<organism evidence="3 4">
    <name type="scientific">Symbiodinium microadriaticum</name>
    <name type="common">Dinoflagellate</name>
    <name type="synonym">Zooxanthella microadriatica</name>
    <dbReference type="NCBI Taxonomy" id="2951"/>
    <lineage>
        <taxon>Eukaryota</taxon>
        <taxon>Sar</taxon>
        <taxon>Alveolata</taxon>
        <taxon>Dinophyceae</taxon>
        <taxon>Suessiales</taxon>
        <taxon>Symbiodiniaceae</taxon>
        <taxon>Symbiodinium</taxon>
    </lineage>
</organism>
<comment type="caution">
    <text evidence="3">The sequence shown here is derived from an EMBL/GenBank/DDBJ whole genome shotgun (WGS) entry which is preliminary data.</text>
</comment>
<evidence type="ECO:0000256" key="1">
    <source>
        <dbReference type="SAM" id="MobiDB-lite"/>
    </source>
</evidence>
<protein>
    <submittedName>
        <fullName evidence="3">Ubiquilin-4</fullName>
    </submittedName>
</protein>
<name>A0A1Q9BWA5_SYMMI</name>
<dbReference type="InterPro" id="IPR009060">
    <property type="entry name" value="UBA-like_sf"/>
</dbReference>
<keyword evidence="4" id="KW-1185">Reference proteome</keyword>
<dbReference type="Pfam" id="PF00627">
    <property type="entry name" value="UBA"/>
    <property type="match status" value="1"/>
</dbReference>
<dbReference type="PANTHER" id="PTHR10677:SF3">
    <property type="entry name" value="FI07626P-RELATED"/>
    <property type="match status" value="1"/>
</dbReference>
<sequence>MRTMMNPQMLQGIVQMQQAMAGMQGAGAGTPALGAPPAATPTPGATPGAPGAPAPGAPGAGFDPMAMQAAMQAIMGGAGGGAAGGAAGGLPGLAAANDGRPAEERFATQLEQLAGMGFGDRPSNIQALQMANGDVNQAINFLLGGEA</sequence>